<protein>
    <submittedName>
        <fullName evidence="1">Uncharacterized protein</fullName>
    </submittedName>
</protein>
<reference evidence="1" key="2">
    <citation type="journal article" date="2015" name="Data Brief">
        <title>Shoot transcriptome of the giant reed, Arundo donax.</title>
        <authorList>
            <person name="Barrero R.A."/>
            <person name="Guerrero F.D."/>
            <person name="Moolhuijzen P."/>
            <person name="Goolsby J.A."/>
            <person name="Tidwell J."/>
            <person name="Bellgard S.E."/>
            <person name="Bellgard M.I."/>
        </authorList>
    </citation>
    <scope>NUCLEOTIDE SEQUENCE</scope>
    <source>
        <tissue evidence="1">Shoot tissue taken approximately 20 cm above the soil surface</tissue>
    </source>
</reference>
<sequence length="90" mass="10080">MLPALQLPNIFYKEFAMILFCHPVRNVRSQNLTAIRVPLQMCLGGARLGSVDCPGEILVMIGKMRHYPTTTHCLFHMGGPYARAIFAVFS</sequence>
<accession>A0A0A8Y2B3</accession>
<reference evidence="1" key="1">
    <citation type="submission" date="2014-09" db="EMBL/GenBank/DDBJ databases">
        <authorList>
            <person name="Magalhaes I.L.F."/>
            <person name="Oliveira U."/>
            <person name="Santos F.R."/>
            <person name="Vidigal T.H.D.A."/>
            <person name="Brescovit A.D."/>
            <person name="Santos A.J."/>
        </authorList>
    </citation>
    <scope>NUCLEOTIDE SEQUENCE</scope>
    <source>
        <tissue evidence="1">Shoot tissue taken approximately 20 cm above the soil surface</tissue>
    </source>
</reference>
<proteinExistence type="predicted"/>
<evidence type="ECO:0000313" key="1">
    <source>
        <dbReference type="EMBL" id="JAD17872.1"/>
    </source>
</evidence>
<name>A0A0A8Y2B3_ARUDO</name>
<dbReference type="EMBL" id="GBRH01280023">
    <property type="protein sequence ID" value="JAD17872.1"/>
    <property type="molecule type" value="Transcribed_RNA"/>
</dbReference>
<organism evidence="1">
    <name type="scientific">Arundo donax</name>
    <name type="common">Giant reed</name>
    <name type="synonym">Donax arundinaceus</name>
    <dbReference type="NCBI Taxonomy" id="35708"/>
    <lineage>
        <taxon>Eukaryota</taxon>
        <taxon>Viridiplantae</taxon>
        <taxon>Streptophyta</taxon>
        <taxon>Embryophyta</taxon>
        <taxon>Tracheophyta</taxon>
        <taxon>Spermatophyta</taxon>
        <taxon>Magnoliopsida</taxon>
        <taxon>Liliopsida</taxon>
        <taxon>Poales</taxon>
        <taxon>Poaceae</taxon>
        <taxon>PACMAD clade</taxon>
        <taxon>Arundinoideae</taxon>
        <taxon>Arundineae</taxon>
        <taxon>Arundo</taxon>
    </lineage>
</organism>
<dbReference type="AlphaFoldDB" id="A0A0A8Y2B3"/>